<proteinExistence type="predicted"/>
<evidence type="ECO:0000259" key="1">
    <source>
        <dbReference type="Pfam" id="PF11721"/>
    </source>
</evidence>
<comment type="caution">
    <text evidence="2">The sequence shown here is derived from an EMBL/GenBank/DDBJ whole genome shotgun (WGS) entry which is preliminary data.</text>
</comment>
<dbReference type="InterPro" id="IPR021720">
    <property type="entry name" value="Malectin_dom"/>
</dbReference>
<keyword evidence="3" id="KW-1185">Reference proteome</keyword>
<protein>
    <recommendedName>
        <fullName evidence="1">Malectin domain-containing protein</fullName>
    </recommendedName>
</protein>
<dbReference type="Proteomes" id="UP000655225">
    <property type="component" value="Unassembled WGS sequence"/>
</dbReference>
<dbReference type="PANTHER" id="PTHR34081">
    <property type="entry name" value="MALECTIN DOMAIN-CONTAINING PROTEIN"/>
    <property type="match status" value="1"/>
</dbReference>
<gene>
    <name evidence="2" type="ORF">HHK36_005201</name>
</gene>
<dbReference type="Gene3D" id="2.60.120.430">
    <property type="entry name" value="Galactose-binding lectin"/>
    <property type="match status" value="1"/>
</dbReference>
<organism evidence="2 3">
    <name type="scientific">Tetracentron sinense</name>
    <name type="common">Spur-leaf</name>
    <dbReference type="NCBI Taxonomy" id="13715"/>
    <lineage>
        <taxon>Eukaryota</taxon>
        <taxon>Viridiplantae</taxon>
        <taxon>Streptophyta</taxon>
        <taxon>Embryophyta</taxon>
        <taxon>Tracheophyta</taxon>
        <taxon>Spermatophyta</taxon>
        <taxon>Magnoliopsida</taxon>
        <taxon>Trochodendrales</taxon>
        <taxon>Trochodendraceae</taxon>
        <taxon>Tetracentron</taxon>
    </lineage>
</organism>
<accession>A0A835DM34</accession>
<dbReference type="AlphaFoldDB" id="A0A835DM34"/>
<dbReference type="OMA" id="NATSHWV"/>
<evidence type="ECO:0000313" key="2">
    <source>
        <dbReference type="EMBL" id="KAF8409128.1"/>
    </source>
</evidence>
<reference evidence="2 3" key="1">
    <citation type="submission" date="2020-04" db="EMBL/GenBank/DDBJ databases">
        <title>Plant Genome Project.</title>
        <authorList>
            <person name="Zhang R.-G."/>
        </authorList>
    </citation>
    <scope>NUCLEOTIDE SEQUENCE [LARGE SCALE GENOMIC DNA]</scope>
    <source>
        <strain evidence="2">YNK0</strain>
        <tissue evidence="2">Leaf</tissue>
    </source>
</reference>
<dbReference type="FunFam" id="2.60.120.430:FF:000004">
    <property type="entry name" value="Putative leucine-rich repeat receptor-like serine/threonine-protein kinase"/>
    <property type="match status" value="1"/>
</dbReference>
<evidence type="ECO:0000313" key="3">
    <source>
        <dbReference type="Proteomes" id="UP000655225"/>
    </source>
</evidence>
<dbReference type="EMBL" id="JABCRI010000003">
    <property type="protein sequence ID" value="KAF8409128.1"/>
    <property type="molecule type" value="Genomic_DNA"/>
</dbReference>
<dbReference type="Pfam" id="PF11721">
    <property type="entry name" value="Malectin"/>
    <property type="match status" value="1"/>
</dbReference>
<dbReference type="OrthoDB" id="1938112at2759"/>
<sequence length="199" mass="22212">MSSFHINCGGRQETINGVTYDNDTDPASASMFFRSQRYYWAFSSTGNFINKGDGDYISTLNNTSILSMDNSQLYVNARISPISLTYYGFCLKNGTYTVKLHFAEIMFTGDKTYGNLGRRIFDIYIQGKLVLRDFNIADEAGGVGKEVIKSFRAVVTNSTLEIRFYWAGKGTTEIPSKGTYGPLISAISGKLYAFMMLLL</sequence>
<name>A0A835DM34_TETSI</name>
<dbReference type="PANTHER" id="PTHR34081:SF1">
    <property type="entry name" value="MALECTIN, LEUCINE-RICH REPEAT DOMAIN, L DOMAIN-LIKE PROTEIN-RELATED"/>
    <property type="match status" value="1"/>
</dbReference>
<feature type="domain" description="Malectin" evidence="1">
    <location>
        <begin position="3"/>
        <end position="187"/>
    </location>
</feature>